<keyword evidence="1" id="KW-0732">Signal</keyword>
<feature type="signal peptide" evidence="1">
    <location>
        <begin position="1"/>
        <end position="22"/>
    </location>
</feature>
<evidence type="ECO:0000256" key="1">
    <source>
        <dbReference type="SAM" id="SignalP"/>
    </source>
</evidence>
<gene>
    <name evidence="3" type="ORF">NTG6680_1923</name>
</gene>
<reference evidence="3 4" key="1">
    <citation type="submission" date="2021-10" db="EMBL/GenBank/DDBJ databases">
        <authorList>
            <person name="Koch H."/>
        </authorList>
    </citation>
    <scope>NUCLEOTIDE SEQUENCE [LARGE SCALE GENOMIC DNA]</scope>
    <source>
        <strain evidence="3">6680</strain>
    </source>
</reference>
<sequence length="174" mass="19400">MRNNLSFFVASVFVIATSSALSQTFVPNDAQILGIIITANTVDIDTSKLAIKISEDKETKIFSERMVIDHLDMNKQAIALAEKQKLSITESDASKNIKYVGEVVIARLESLKGKHFDKAYIDNEVIDHEVLLDTLDKILIPNAQMTELKDALVKFRQSAAAHLEHAKFIQTTVK</sequence>
<dbReference type="RefSeq" id="WP_239796998.1">
    <property type="nucleotide sequence ID" value="NZ_OU912926.1"/>
</dbReference>
<evidence type="ECO:0000259" key="2">
    <source>
        <dbReference type="Pfam" id="PF13628"/>
    </source>
</evidence>
<dbReference type="Pfam" id="PF13628">
    <property type="entry name" value="DUF4142"/>
    <property type="match status" value="1"/>
</dbReference>
<name>A0ABN8ARV7_9PROT</name>
<protein>
    <recommendedName>
        <fullName evidence="2">DUF4142 domain-containing protein</fullName>
    </recommendedName>
</protein>
<accession>A0ABN8ARV7</accession>
<proteinExistence type="predicted"/>
<feature type="domain" description="DUF4142" evidence="2">
    <location>
        <begin position="28"/>
        <end position="167"/>
    </location>
</feature>
<feature type="chain" id="PRO_5046531988" description="DUF4142 domain-containing protein" evidence="1">
    <location>
        <begin position="23"/>
        <end position="174"/>
    </location>
</feature>
<organism evidence="3 4">
    <name type="scientific">Candidatus Nitrotoga arctica</name>
    <dbReference type="NCBI Taxonomy" id="453162"/>
    <lineage>
        <taxon>Bacteria</taxon>
        <taxon>Pseudomonadati</taxon>
        <taxon>Pseudomonadota</taxon>
        <taxon>Betaproteobacteria</taxon>
        <taxon>Nitrosomonadales</taxon>
        <taxon>Gallionellaceae</taxon>
        <taxon>Candidatus Nitrotoga</taxon>
    </lineage>
</organism>
<keyword evidence="4" id="KW-1185">Reference proteome</keyword>
<dbReference type="PANTHER" id="PTHR38593">
    <property type="entry name" value="BLR2558 PROTEIN"/>
    <property type="match status" value="1"/>
</dbReference>
<dbReference type="Proteomes" id="UP000839052">
    <property type="component" value="Chromosome"/>
</dbReference>
<evidence type="ECO:0000313" key="4">
    <source>
        <dbReference type="Proteomes" id="UP000839052"/>
    </source>
</evidence>
<evidence type="ECO:0000313" key="3">
    <source>
        <dbReference type="EMBL" id="CAG9933172.1"/>
    </source>
</evidence>
<dbReference type="EMBL" id="OU912926">
    <property type="protein sequence ID" value="CAG9933172.1"/>
    <property type="molecule type" value="Genomic_DNA"/>
</dbReference>
<dbReference type="InterPro" id="IPR025419">
    <property type="entry name" value="DUF4142"/>
</dbReference>
<dbReference type="PANTHER" id="PTHR38593:SF1">
    <property type="entry name" value="BLR2558 PROTEIN"/>
    <property type="match status" value="1"/>
</dbReference>